<evidence type="ECO:0000313" key="12">
    <source>
        <dbReference type="Proteomes" id="UP000602905"/>
    </source>
</evidence>
<dbReference type="Pfam" id="PF14223">
    <property type="entry name" value="Retrotran_gag_2"/>
    <property type="match status" value="1"/>
</dbReference>
<dbReference type="SUPFAM" id="SSF56672">
    <property type="entry name" value="DNA/RNA polymerases"/>
    <property type="match status" value="1"/>
</dbReference>
<evidence type="ECO:0000256" key="6">
    <source>
        <dbReference type="ARBA" id="ARBA00023002"/>
    </source>
</evidence>
<dbReference type="GO" id="GO:0071949">
    <property type="term" value="F:FAD binding"/>
    <property type="evidence" value="ECO:0007669"/>
    <property type="project" value="InterPro"/>
</dbReference>
<evidence type="ECO:0000256" key="3">
    <source>
        <dbReference type="ARBA" id="ARBA00022630"/>
    </source>
</evidence>
<comment type="similarity">
    <text evidence="2">Belongs to the oxygen-dependent FAD-linked oxidoreductase family.</text>
</comment>
<dbReference type="GO" id="GO:0003676">
    <property type="term" value="F:nucleic acid binding"/>
    <property type="evidence" value="ECO:0007669"/>
    <property type="project" value="InterPro"/>
</dbReference>
<dbReference type="Pfam" id="PF25597">
    <property type="entry name" value="SH3_retrovirus"/>
    <property type="match status" value="1"/>
</dbReference>
<evidence type="ECO:0000256" key="4">
    <source>
        <dbReference type="ARBA" id="ARBA00022664"/>
    </source>
</evidence>
<keyword evidence="7" id="KW-0863">Zinc-finger</keyword>
<dbReference type="InterPro" id="IPR036875">
    <property type="entry name" value="Znf_CCHC_sf"/>
</dbReference>
<dbReference type="InterPro" id="IPR016169">
    <property type="entry name" value="FAD-bd_PCMH_sub2"/>
</dbReference>
<dbReference type="PANTHER" id="PTHR42973">
    <property type="entry name" value="BINDING OXIDOREDUCTASE, PUTATIVE (AFU_ORTHOLOGUE AFUA_1G17690)-RELATED"/>
    <property type="match status" value="1"/>
</dbReference>
<feature type="domain" description="FAD-binding PCMH-type" evidence="10">
    <location>
        <begin position="37"/>
        <end position="202"/>
    </location>
</feature>
<feature type="non-terminal residue" evidence="11">
    <location>
        <position position="1"/>
    </location>
</feature>
<keyword evidence="5" id="KW-0274">FAD</keyword>
<evidence type="ECO:0000256" key="8">
    <source>
        <dbReference type="SAM" id="MobiDB-lite"/>
    </source>
</evidence>
<dbReference type="PROSITE" id="PS50158">
    <property type="entry name" value="ZF_CCHC"/>
    <property type="match status" value="1"/>
</dbReference>
<evidence type="ECO:0000256" key="2">
    <source>
        <dbReference type="ARBA" id="ARBA00005466"/>
    </source>
</evidence>
<dbReference type="Gene3D" id="3.30.43.10">
    <property type="entry name" value="Uridine Diphospho-n-acetylenolpyruvylglucosamine Reductase, domain 2"/>
    <property type="match status" value="1"/>
</dbReference>
<dbReference type="GO" id="GO:0006397">
    <property type="term" value="P:mRNA processing"/>
    <property type="evidence" value="ECO:0007669"/>
    <property type="project" value="UniProtKB-KW"/>
</dbReference>
<dbReference type="Gene3D" id="3.40.462.20">
    <property type="match status" value="1"/>
</dbReference>
<evidence type="ECO:0000313" key="11">
    <source>
        <dbReference type="EMBL" id="KAF8688111.1"/>
    </source>
</evidence>
<dbReference type="Pfam" id="PF00098">
    <property type="entry name" value="zf-CCHC"/>
    <property type="match status" value="1"/>
</dbReference>
<reference evidence="11" key="1">
    <citation type="submission" date="2020-09" db="EMBL/GenBank/DDBJ databases">
        <title>Comparative genome analyses of four rice-infecting Rhizoctonia solani isolates reveal extensive enrichment of homogalacturonan modification genes.</title>
        <authorList>
            <person name="Lee D.-Y."/>
            <person name="Jeon J."/>
            <person name="Kim K.-T."/>
            <person name="Cheong K."/>
            <person name="Song H."/>
            <person name="Choi G."/>
            <person name="Ko J."/>
            <person name="Opiyo S.O."/>
            <person name="Zuo S."/>
            <person name="Madhav S."/>
            <person name="Lee Y.-H."/>
            <person name="Wang G.-L."/>
        </authorList>
    </citation>
    <scope>NUCLEOTIDE SEQUENCE</scope>
    <source>
        <strain evidence="11">AG1-IA WGL</strain>
    </source>
</reference>
<organism evidence="11 12">
    <name type="scientific">Rhizoctonia solani</name>
    <dbReference type="NCBI Taxonomy" id="456999"/>
    <lineage>
        <taxon>Eukaryota</taxon>
        <taxon>Fungi</taxon>
        <taxon>Dikarya</taxon>
        <taxon>Basidiomycota</taxon>
        <taxon>Agaricomycotina</taxon>
        <taxon>Agaricomycetes</taxon>
        <taxon>Cantharellales</taxon>
        <taxon>Ceratobasidiaceae</taxon>
        <taxon>Rhizoctonia</taxon>
    </lineage>
</organism>
<dbReference type="InterPro" id="IPR043502">
    <property type="entry name" value="DNA/RNA_pol_sf"/>
</dbReference>
<dbReference type="OrthoDB" id="2742630at2759"/>
<dbReference type="InterPro" id="IPR013103">
    <property type="entry name" value="RVT_2"/>
</dbReference>
<dbReference type="InterPro" id="IPR016166">
    <property type="entry name" value="FAD-bd_PCMH"/>
</dbReference>
<dbReference type="InterPro" id="IPR006094">
    <property type="entry name" value="Oxid_FAD_bind_N"/>
</dbReference>
<dbReference type="InterPro" id="IPR016167">
    <property type="entry name" value="FAD-bd_PCMH_sub1"/>
</dbReference>
<dbReference type="SUPFAM" id="SSF56176">
    <property type="entry name" value="FAD-binding/transporter-associated domain-like"/>
    <property type="match status" value="1"/>
</dbReference>
<dbReference type="Pfam" id="PF07727">
    <property type="entry name" value="RVT_2"/>
    <property type="match status" value="1"/>
</dbReference>
<dbReference type="Proteomes" id="UP000602905">
    <property type="component" value="Unassembled WGS sequence"/>
</dbReference>
<dbReference type="GO" id="GO:0016491">
    <property type="term" value="F:oxidoreductase activity"/>
    <property type="evidence" value="ECO:0007669"/>
    <property type="project" value="UniProtKB-KW"/>
</dbReference>
<dbReference type="InterPro" id="IPR001878">
    <property type="entry name" value="Znf_CCHC"/>
</dbReference>
<keyword evidence="6" id="KW-0560">Oxidoreductase</keyword>
<feature type="region of interest" description="Disordered" evidence="8">
    <location>
        <begin position="918"/>
        <end position="937"/>
    </location>
</feature>
<comment type="cofactor">
    <cofactor evidence="1">
        <name>FAD</name>
        <dbReference type="ChEBI" id="CHEBI:57692"/>
    </cofactor>
</comment>
<dbReference type="SUPFAM" id="SSF57756">
    <property type="entry name" value="Retrovirus zinc finger-like domains"/>
    <property type="match status" value="1"/>
</dbReference>
<evidence type="ECO:0000256" key="7">
    <source>
        <dbReference type="PROSITE-ProRule" id="PRU00047"/>
    </source>
</evidence>
<sequence>MSIIDSSALSLLRQTLSPGVIHLPDDPKYSTKRWALNAERQAAVVACPATPEDVVQILLFAQGKEPYAAQKRLHVAVKGGGHTPSGASSSDGGLVIDLQPNMSAVRVEPTEKLAYVGGGALWRDVDAATAPHGKLTLGGGFGWLAGRHGLVIDNLVQATVVTSSGSILTASESENSDLFWAIRGGGGNFGVVTEFVLRLHPQHPEVFTSMLTFLPTSLDKVISEINAWFSDRTPSEVIYIVFASPPDSQPVVMLQLVYTGDPEIGRQKFERFKKLGPVMDQTIVIPYIQLNHLNDRFSSHGMYRMLHGSFVPEVPEGLPITLVNNLFNSWAKFIKDNPAASFSVVALELHHHGKISSVPADATAYIHRHPSHAIMSLITWMDPSVEITFTMTDPSGANAGGAGSLHRIPPLRGADNYNVWRIQMEDVLTDLDLYGHADGSKLKLNSKVEVAITGRKDDEGNRLPDLEVNSDNPLYASWIKADRKALSNIRLRVDRSVLTHIQGCTTAADAWSTLEATFQVKGTVGLIDLRRRFFSHRMTNGEDIEEHIQRMRGWYQQINSISKDSCTEVDWITTLIASLPDSWDTFTQSVNFQFDLDNKNKQANQISNLRSRILAEAHRRNTRGTDGKAFFSTNKSTVNRAIRTNGKGPDKTKSKCNNCGQLGHWIAECRSPGGGAFKSGNKAVEKSTSADYAFSTIKESYGTIILGHIGPQALQRLKNTDAVKGMEIADNAIGLNFECDVCAQTKAHTRPFPKESATKVSNIGFLRHKDETLNEYKSFKAILNTQKDKKIKKVRFDNAQAMLLESNAPKFLWSKAIAYACYLKNCVPTQVHGTFWKTPYEAFWGIKPDVNTLRPWGSKCYVLNQGGDLSKLDPKTTTAIFVGISDVQGKSWRYYKSGSNRILHLRNVTFPSHARIKEVNNGEPEPGESVAPPAEGEMTQANSAAQRPIENTRTGGAHVDSEEIKIKKLEHTGIKTEPLSNELTSNKPTQLVQQLLNQPVVPKPTTVCNNPVMRTGNNSISNSTLQTINALEGNVSTGAQTRSRNPNPTHVSLQQERGGVRIKLPDNVATGQLNNQATNKTTNLVLDLPNAASMHSDSSNVDLDAYTFSTNTSSILSAPTIPSKLAYPLATPPATELDTSLSDSLDDQFSYLNLSELTSTKLDTTLATPGDVEHKWAYAAKLSAPNNHPTVAEALAGPDAEEWQKAMAKEVSTFKKMDTYDLTDLPPGHKAIGNAWVFTLKRNADGTPARYKGRLVAQGFSQRPGIDFDETFAPVVRLDSIRLLLSIANQNDWDIRQLDVNSAYLHAKVNKELYMQQIPYFEDGTNRVLKLKRSIYGLKQAGRMWNKLYNTKLKSLGYLPCLTDACVYKRMVNTEGELRISIIATHVDDSIVITSRNHTESAIAKLLHEFNMRDLGNIHHFLGIAIVQNRKSGTIHLNQKTYIEKLAIIAGLDNAYPANTPISPTTQLTQYKGTKPKFNYGTYIGKLLYAALCTRPDIAYAVAHLAQFTTCYGPAHVTAVNRVVRYLKGTLALGLTYWQSTNNFGEISYSNADWGSNLLDRKSISGHVFLLGGAAISWSAKKQATVALLTMEAEYMLLSHACTQALWMRQLFEELNFTTDDLTLILSDNLAALALSAKSQFHGQSKHIDI</sequence>
<protein>
    <submittedName>
        <fullName evidence="11">GAG-pre-integrase domain</fullName>
    </submittedName>
</protein>
<keyword evidence="4" id="KW-0507">mRNA processing</keyword>
<keyword evidence="3" id="KW-0285">Flavoprotein</keyword>
<evidence type="ECO:0000259" key="10">
    <source>
        <dbReference type="PROSITE" id="PS51387"/>
    </source>
</evidence>
<dbReference type="InterPro" id="IPR057670">
    <property type="entry name" value="SH3_retrovirus"/>
</dbReference>
<dbReference type="InterPro" id="IPR050416">
    <property type="entry name" value="FAD-linked_Oxidoreductase"/>
</dbReference>
<accession>A0A8H7HIR9</accession>
<dbReference type="SMART" id="SM00343">
    <property type="entry name" value="ZnF_C2HC"/>
    <property type="match status" value="1"/>
</dbReference>
<dbReference type="Gene3D" id="4.10.60.10">
    <property type="entry name" value="Zinc finger, CCHC-type"/>
    <property type="match status" value="1"/>
</dbReference>
<keyword evidence="7" id="KW-0479">Metal-binding</keyword>
<dbReference type="EMBL" id="JACYCD010000695">
    <property type="protein sequence ID" value="KAF8688111.1"/>
    <property type="molecule type" value="Genomic_DNA"/>
</dbReference>
<dbReference type="PANTHER" id="PTHR42973:SF39">
    <property type="entry name" value="FAD-BINDING PCMH-TYPE DOMAIN-CONTAINING PROTEIN"/>
    <property type="match status" value="1"/>
</dbReference>
<name>A0A8H7HIR9_9AGAM</name>
<comment type="caution">
    <text evidence="11">The sequence shown here is derived from an EMBL/GenBank/DDBJ whole genome shotgun (WGS) entry which is preliminary data.</text>
</comment>
<evidence type="ECO:0000259" key="9">
    <source>
        <dbReference type="PROSITE" id="PS50158"/>
    </source>
</evidence>
<dbReference type="GO" id="GO:0008270">
    <property type="term" value="F:zinc ion binding"/>
    <property type="evidence" value="ECO:0007669"/>
    <property type="project" value="UniProtKB-KW"/>
</dbReference>
<dbReference type="PROSITE" id="PS51387">
    <property type="entry name" value="FAD_PCMH"/>
    <property type="match status" value="1"/>
</dbReference>
<proteinExistence type="inferred from homology"/>
<dbReference type="InterPro" id="IPR036318">
    <property type="entry name" value="FAD-bd_PCMH-like_sf"/>
</dbReference>
<keyword evidence="7" id="KW-0862">Zinc</keyword>
<dbReference type="Pfam" id="PF01565">
    <property type="entry name" value="FAD_binding_4"/>
    <property type="match status" value="1"/>
</dbReference>
<feature type="domain" description="CCHC-type" evidence="9">
    <location>
        <begin position="655"/>
        <end position="671"/>
    </location>
</feature>
<evidence type="ECO:0000256" key="1">
    <source>
        <dbReference type="ARBA" id="ARBA00001974"/>
    </source>
</evidence>
<dbReference type="Gene3D" id="3.30.465.10">
    <property type="match status" value="1"/>
</dbReference>
<gene>
    <name evidence="11" type="ORF">RHS03_09782</name>
</gene>
<dbReference type="CDD" id="cd09272">
    <property type="entry name" value="RNase_HI_RT_Ty1"/>
    <property type="match status" value="1"/>
</dbReference>
<evidence type="ECO:0000256" key="5">
    <source>
        <dbReference type="ARBA" id="ARBA00022827"/>
    </source>
</evidence>